<dbReference type="CDD" id="cd17320">
    <property type="entry name" value="MFS_MdfA_MDR_like"/>
    <property type="match status" value="1"/>
</dbReference>
<evidence type="ECO:0000256" key="3">
    <source>
        <dbReference type="ARBA" id="ARBA00022448"/>
    </source>
</evidence>
<dbReference type="Proteomes" id="UP000252008">
    <property type="component" value="Unassembled WGS sequence"/>
</dbReference>
<dbReference type="AlphaFoldDB" id="A0A375YKR1"/>
<protein>
    <submittedName>
        <fullName evidence="10">Drug resistance transporter [Rothia dentocariosa ATCC]</fullName>
    </submittedName>
</protein>
<dbReference type="PANTHER" id="PTHR23502:SF132">
    <property type="entry name" value="POLYAMINE TRANSPORTER 2-RELATED"/>
    <property type="match status" value="1"/>
</dbReference>
<feature type="transmembrane region" description="Helical" evidence="8">
    <location>
        <begin position="221"/>
        <end position="241"/>
    </location>
</feature>
<feature type="transmembrane region" description="Helical" evidence="8">
    <location>
        <begin position="108"/>
        <end position="129"/>
    </location>
</feature>
<feature type="transmembrane region" description="Helical" evidence="8">
    <location>
        <begin position="53"/>
        <end position="72"/>
    </location>
</feature>
<dbReference type="InterPro" id="IPR020846">
    <property type="entry name" value="MFS_dom"/>
</dbReference>
<keyword evidence="3" id="KW-0813">Transport</keyword>
<dbReference type="GO" id="GO:0005886">
    <property type="term" value="C:plasma membrane"/>
    <property type="evidence" value="ECO:0007669"/>
    <property type="project" value="UniProtKB-SubCell"/>
</dbReference>
<sequence length="421" mass="42983">MFLRTPAPATTPPTIPLVLILALLTAVTPFSVDMYMSAFPAIAEEFGTSASVVQLTLTSFLIGLASGQLFIGQLSDRLGRRTPLLVGIVICLAASLLCAISPSIEILIALRFVQGFAGAAGVVIARAIIADRTQGARAAQLFSVMMVIGVLAPIIAPVLGGQVVATLGWRAVFVALAMLNVLMLLGAYFMAGESLPAHRRRPAGLKAFGRSAVSVLGNRRFMGYTLTLGCASGAMFSYISASPFVLQNILGMSPRAYSLTFGACALAVAASGVINARLVRTVAPRALLTGGICAMLVITALQLFNVTVGGVTPWATIALMACFMGTLGFIYANATTLAIGEARDTAGTGSAVLGFLQYATGAAASPLVGLAGSHSAVPMGVMMFVGAVLAAAALFGLARGAAKADDPQVLSPVPVGGTTSR</sequence>
<dbReference type="Pfam" id="PF07690">
    <property type="entry name" value="MFS_1"/>
    <property type="match status" value="1"/>
</dbReference>
<dbReference type="EMBL" id="UEGS01000001">
    <property type="protein sequence ID" value="SRX81726.1"/>
    <property type="molecule type" value="Genomic_DNA"/>
</dbReference>
<dbReference type="FunFam" id="1.20.1720.10:FF:000005">
    <property type="entry name" value="Bcr/CflA family efflux transporter"/>
    <property type="match status" value="1"/>
</dbReference>
<keyword evidence="4" id="KW-1003">Cell membrane</keyword>
<dbReference type="GO" id="GO:0042910">
    <property type="term" value="F:xenobiotic transmembrane transporter activity"/>
    <property type="evidence" value="ECO:0007669"/>
    <property type="project" value="InterPro"/>
</dbReference>
<keyword evidence="11" id="KW-1185">Reference proteome</keyword>
<organism evidence="10 11">
    <name type="scientific">Mycolicibacterium parafortuitum</name>
    <name type="common">Mycobacterium parafortuitum</name>
    <dbReference type="NCBI Taxonomy" id="39692"/>
    <lineage>
        <taxon>Bacteria</taxon>
        <taxon>Bacillati</taxon>
        <taxon>Actinomycetota</taxon>
        <taxon>Actinomycetes</taxon>
        <taxon>Mycobacteriales</taxon>
        <taxon>Mycobacteriaceae</taxon>
        <taxon>Mycolicibacterium</taxon>
    </lineage>
</organism>
<dbReference type="GO" id="GO:1990961">
    <property type="term" value="P:xenobiotic detoxification by transmembrane export across the plasma membrane"/>
    <property type="evidence" value="ECO:0007669"/>
    <property type="project" value="InterPro"/>
</dbReference>
<evidence type="ECO:0000256" key="7">
    <source>
        <dbReference type="ARBA" id="ARBA00023136"/>
    </source>
</evidence>
<evidence type="ECO:0000256" key="5">
    <source>
        <dbReference type="ARBA" id="ARBA00022692"/>
    </source>
</evidence>
<evidence type="ECO:0000313" key="11">
    <source>
        <dbReference type="Proteomes" id="UP000252008"/>
    </source>
</evidence>
<proteinExistence type="inferred from homology"/>
<evidence type="ECO:0000259" key="9">
    <source>
        <dbReference type="PROSITE" id="PS50850"/>
    </source>
</evidence>
<feature type="transmembrane region" description="Helical" evidence="8">
    <location>
        <begin position="171"/>
        <end position="191"/>
    </location>
</feature>
<keyword evidence="6 8" id="KW-1133">Transmembrane helix</keyword>
<feature type="domain" description="Major facilitator superfamily (MFS) profile" evidence="9">
    <location>
        <begin position="17"/>
        <end position="404"/>
    </location>
</feature>
<feature type="transmembrane region" description="Helical" evidence="8">
    <location>
        <begin position="377"/>
        <end position="398"/>
    </location>
</feature>
<dbReference type="InterPro" id="IPR004812">
    <property type="entry name" value="Efflux_drug-R_Bcr/CmlA"/>
</dbReference>
<feature type="transmembrane region" description="Helical" evidence="8">
    <location>
        <begin position="84"/>
        <end position="102"/>
    </location>
</feature>
<comment type="subcellular location">
    <subcellularLocation>
        <location evidence="1">Cell membrane</location>
        <topology evidence="1">Multi-pass membrane protein</topology>
    </subcellularLocation>
</comment>
<dbReference type="RefSeq" id="WP_083146659.1">
    <property type="nucleotide sequence ID" value="NZ_MVID01000039.1"/>
</dbReference>
<evidence type="ECO:0000256" key="4">
    <source>
        <dbReference type="ARBA" id="ARBA00022475"/>
    </source>
</evidence>
<accession>A0A375YKR1</accession>
<dbReference type="SUPFAM" id="SSF103473">
    <property type="entry name" value="MFS general substrate transporter"/>
    <property type="match status" value="1"/>
</dbReference>
<feature type="transmembrane region" description="Helical" evidence="8">
    <location>
        <begin position="256"/>
        <end position="274"/>
    </location>
</feature>
<comment type="similarity">
    <text evidence="2">Belongs to the major facilitator superfamily. Bcr/CmlA family.</text>
</comment>
<gene>
    <name evidence="10" type="ORF">MPP7335_03482</name>
</gene>
<dbReference type="NCBIfam" id="TIGR00710">
    <property type="entry name" value="efflux_Bcr_CflA"/>
    <property type="match status" value="1"/>
</dbReference>
<feature type="transmembrane region" description="Helical" evidence="8">
    <location>
        <begin position="314"/>
        <end position="339"/>
    </location>
</feature>
<feature type="transmembrane region" description="Helical" evidence="8">
    <location>
        <begin position="141"/>
        <end position="165"/>
    </location>
</feature>
<evidence type="ECO:0000256" key="1">
    <source>
        <dbReference type="ARBA" id="ARBA00004651"/>
    </source>
</evidence>
<dbReference type="InterPro" id="IPR036259">
    <property type="entry name" value="MFS_trans_sf"/>
</dbReference>
<reference evidence="10 11" key="1">
    <citation type="submission" date="2018-05" db="EMBL/GenBank/DDBJ databases">
        <authorList>
            <consortium name="IHU Genomes"/>
        </authorList>
    </citation>
    <scope>NUCLEOTIDE SEQUENCE [LARGE SCALE GENOMIC DNA]</scope>
    <source>
        <strain evidence="10 11">P7335</strain>
    </source>
</reference>
<dbReference type="Gene3D" id="1.20.1720.10">
    <property type="entry name" value="Multidrug resistance protein D"/>
    <property type="match status" value="1"/>
</dbReference>
<evidence type="ECO:0000256" key="6">
    <source>
        <dbReference type="ARBA" id="ARBA00022989"/>
    </source>
</evidence>
<evidence type="ECO:0000256" key="2">
    <source>
        <dbReference type="ARBA" id="ARBA00006236"/>
    </source>
</evidence>
<dbReference type="PROSITE" id="PS50850">
    <property type="entry name" value="MFS"/>
    <property type="match status" value="1"/>
</dbReference>
<dbReference type="PROSITE" id="PS00216">
    <property type="entry name" value="SUGAR_TRANSPORT_1"/>
    <property type="match status" value="1"/>
</dbReference>
<dbReference type="InterPro" id="IPR005829">
    <property type="entry name" value="Sugar_transporter_CS"/>
</dbReference>
<dbReference type="PANTHER" id="PTHR23502">
    <property type="entry name" value="MAJOR FACILITATOR SUPERFAMILY"/>
    <property type="match status" value="1"/>
</dbReference>
<keyword evidence="7 8" id="KW-0472">Membrane</keyword>
<evidence type="ECO:0000313" key="10">
    <source>
        <dbReference type="EMBL" id="SRX81726.1"/>
    </source>
</evidence>
<feature type="transmembrane region" description="Helical" evidence="8">
    <location>
        <begin position="286"/>
        <end position="308"/>
    </location>
</feature>
<dbReference type="STRING" id="39692.BST38_27320"/>
<dbReference type="InterPro" id="IPR011701">
    <property type="entry name" value="MFS"/>
</dbReference>
<keyword evidence="5 8" id="KW-0812">Transmembrane</keyword>
<evidence type="ECO:0000256" key="8">
    <source>
        <dbReference type="SAM" id="Phobius"/>
    </source>
</evidence>
<name>A0A375YKR1_MYCPF</name>
<feature type="transmembrane region" description="Helical" evidence="8">
    <location>
        <begin position="351"/>
        <end position="371"/>
    </location>
</feature>